<evidence type="ECO:0000256" key="21">
    <source>
        <dbReference type="PROSITE-ProRule" id="PRU10141"/>
    </source>
</evidence>
<evidence type="ECO:0000256" key="6">
    <source>
        <dbReference type="ARBA" id="ARBA00022553"/>
    </source>
</evidence>
<name>A0AAW1VVV3_RUBAR</name>
<dbReference type="InterPro" id="IPR051809">
    <property type="entry name" value="Plant_receptor-like_S/T_kinase"/>
</dbReference>
<dbReference type="PROSITE" id="PS50011">
    <property type="entry name" value="PROTEIN_KINASE_DOM"/>
    <property type="match status" value="1"/>
</dbReference>
<feature type="domain" description="Protein kinase" evidence="23">
    <location>
        <begin position="453"/>
        <end position="761"/>
    </location>
</feature>
<evidence type="ECO:0000256" key="14">
    <source>
        <dbReference type="ARBA" id="ARBA00022840"/>
    </source>
</evidence>
<dbReference type="PANTHER" id="PTHR27008:SF577">
    <property type="entry name" value="PROTEIN KINASE DOMAIN-CONTAINING PROTEIN"/>
    <property type="match status" value="1"/>
</dbReference>
<evidence type="ECO:0000256" key="19">
    <source>
        <dbReference type="ARBA" id="ARBA00047899"/>
    </source>
</evidence>
<dbReference type="InterPro" id="IPR032675">
    <property type="entry name" value="LRR_dom_sf"/>
</dbReference>
<keyword evidence="10" id="KW-0732">Signal</keyword>
<dbReference type="GO" id="GO:0005886">
    <property type="term" value="C:plasma membrane"/>
    <property type="evidence" value="ECO:0007669"/>
    <property type="project" value="UniProtKB-SubCell"/>
</dbReference>
<keyword evidence="17" id="KW-0675">Receptor</keyword>
<comment type="catalytic activity">
    <reaction evidence="20">
        <text>L-seryl-[protein] + ATP = O-phospho-L-seryl-[protein] + ADP + H(+)</text>
        <dbReference type="Rhea" id="RHEA:17989"/>
        <dbReference type="Rhea" id="RHEA-COMP:9863"/>
        <dbReference type="Rhea" id="RHEA-COMP:11604"/>
        <dbReference type="ChEBI" id="CHEBI:15378"/>
        <dbReference type="ChEBI" id="CHEBI:29999"/>
        <dbReference type="ChEBI" id="CHEBI:30616"/>
        <dbReference type="ChEBI" id="CHEBI:83421"/>
        <dbReference type="ChEBI" id="CHEBI:456216"/>
        <dbReference type="EC" id="2.7.11.1"/>
    </reaction>
</comment>
<dbReference type="InterPro" id="IPR001245">
    <property type="entry name" value="Ser-Thr/Tyr_kinase_cat_dom"/>
</dbReference>
<dbReference type="InterPro" id="IPR011009">
    <property type="entry name" value="Kinase-like_dom_sf"/>
</dbReference>
<dbReference type="Gene3D" id="3.80.10.10">
    <property type="entry name" value="Ribonuclease Inhibitor"/>
    <property type="match status" value="1"/>
</dbReference>
<dbReference type="InterPro" id="IPR017441">
    <property type="entry name" value="Protein_kinase_ATP_BS"/>
</dbReference>
<dbReference type="FunFam" id="1.10.510.10:FF:000358">
    <property type="entry name" value="Putative leucine-rich repeat receptor-like serine/threonine-protein kinase"/>
    <property type="match status" value="1"/>
</dbReference>
<dbReference type="EMBL" id="JBEDUW010000007">
    <property type="protein sequence ID" value="KAK9911186.1"/>
    <property type="molecule type" value="Genomic_DNA"/>
</dbReference>
<dbReference type="PROSITE" id="PS00108">
    <property type="entry name" value="PROTEIN_KINASE_ST"/>
    <property type="match status" value="1"/>
</dbReference>
<dbReference type="FunFam" id="3.30.200.20:FF:000432">
    <property type="entry name" value="LRR receptor-like serine/threonine-protein kinase EFR"/>
    <property type="match status" value="1"/>
</dbReference>
<evidence type="ECO:0000256" key="17">
    <source>
        <dbReference type="ARBA" id="ARBA00023170"/>
    </source>
</evidence>
<keyword evidence="7" id="KW-0433">Leucine-rich repeat</keyword>
<evidence type="ECO:0000256" key="15">
    <source>
        <dbReference type="ARBA" id="ARBA00022989"/>
    </source>
</evidence>
<feature type="transmembrane region" description="Helical" evidence="22">
    <location>
        <begin position="400"/>
        <end position="422"/>
    </location>
</feature>
<dbReference type="Gene3D" id="3.30.200.20">
    <property type="entry name" value="Phosphorylase Kinase, domain 1"/>
    <property type="match status" value="1"/>
</dbReference>
<dbReference type="GO" id="GO:0005524">
    <property type="term" value="F:ATP binding"/>
    <property type="evidence" value="ECO:0007669"/>
    <property type="project" value="UniProtKB-UniRule"/>
</dbReference>
<dbReference type="SUPFAM" id="SSF56112">
    <property type="entry name" value="Protein kinase-like (PK-like)"/>
    <property type="match status" value="1"/>
</dbReference>
<keyword evidence="16 22" id="KW-0472">Membrane</keyword>
<dbReference type="SUPFAM" id="SSF52058">
    <property type="entry name" value="L domain-like"/>
    <property type="match status" value="2"/>
</dbReference>
<dbReference type="Pfam" id="PF07714">
    <property type="entry name" value="PK_Tyr_Ser-Thr"/>
    <property type="match status" value="1"/>
</dbReference>
<evidence type="ECO:0000256" key="11">
    <source>
        <dbReference type="ARBA" id="ARBA00022737"/>
    </source>
</evidence>
<evidence type="ECO:0000313" key="25">
    <source>
        <dbReference type="Proteomes" id="UP001457282"/>
    </source>
</evidence>
<dbReference type="PROSITE" id="PS00107">
    <property type="entry name" value="PROTEIN_KINASE_ATP"/>
    <property type="match status" value="1"/>
</dbReference>
<sequence>MNSIKGTLPSNLGVSFPNLEYFDISLNQFSALIPVSISNASNLGHLAMLGNELQGEVPSLKNLKSLKRFVLTSNNLGSGGINDLNFLCDLTNATFLRILDINMNNFGGSLPHCVTNLSSSLAHLYLSDNKIVGRIPNGIGNLGNLDSLYLSMNQFSGQIPSDLGNLQNLYVLDLAINSLSGNIPSSFGNLTAINILFFDGNNLQGNIPPSLAGCRNLETFVLSENNLTGIIPPELIGQLASAIQLDFSRNHLTGSLPNEVGNLINLEYLNVSENMLFGPIPEALGRCIKIESLDMGGNFFQGTIPSSMGSLRGMQELYLSRNNLSGTIPEFLEQFLFLRSLNLSYNKLEGMIPTKGIFKNASATSVNGNSKLCGGIPEFEFPKCKFPHSRKGALSNTLKLIISLACGIVGATLALAILYHCVLQREKKQQTSGDTNNFLKVSYQILLKATDGFSSSNLIGKGSFGSVFKGVLDEGETAIAVKVLNLVYRGASRSFFAECDALRNIRHRNLLKVLSACSGVNYQGDDFKALIYEFMVNGSLDEWLHPTQAVAETIERPKRSLSFSQRLNIAIDVSMALDYLHHHCERPIVHCDLKPSNVLLNDDMVGHVGDFGLVRFLPRTSGNQSSSVGVKGTIGYAPPEYGMGNEVWTQGDVYSYGILLLEMFTGKRPTEDMFQGTLNLHNFVKAALPERLVDIVDPALVQENVEDNIIADNCANEDGTRIFSKIRESLISILEVGVACSAELPRERMDISDAMAEMCRIRNKLGENKD</sequence>
<keyword evidence="12 21" id="KW-0547">Nucleotide-binding</keyword>
<keyword evidence="8" id="KW-0808">Transferase</keyword>
<keyword evidence="18" id="KW-0325">Glycoprotein</keyword>
<organism evidence="24 25">
    <name type="scientific">Rubus argutus</name>
    <name type="common">Southern blackberry</name>
    <dbReference type="NCBI Taxonomy" id="59490"/>
    <lineage>
        <taxon>Eukaryota</taxon>
        <taxon>Viridiplantae</taxon>
        <taxon>Streptophyta</taxon>
        <taxon>Embryophyta</taxon>
        <taxon>Tracheophyta</taxon>
        <taxon>Spermatophyta</taxon>
        <taxon>Magnoliopsida</taxon>
        <taxon>eudicotyledons</taxon>
        <taxon>Gunneridae</taxon>
        <taxon>Pentapetalae</taxon>
        <taxon>rosids</taxon>
        <taxon>fabids</taxon>
        <taxon>Rosales</taxon>
        <taxon>Rosaceae</taxon>
        <taxon>Rosoideae</taxon>
        <taxon>Rosoideae incertae sedis</taxon>
        <taxon>Rubus</taxon>
    </lineage>
</organism>
<dbReference type="AlphaFoldDB" id="A0AAW1VVV3"/>
<evidence type="ECO:0000256" key="4">
    <source>
        <dbReference type="ARBA" id="ARBA00022475"/>
    </source>
</evidence>
<comment type="catalytic activity">
    <reaction evidence="19">
        <text>L-threonyl-[protein] + ATP = O-phospho-L-threonyl-[protein] + ADP + H(+)</text>
        <dbReference type="Rhea" id="RHEA:46608"/>
        <dbReference type="Rhea" id="RHEA-COMP:11060"/>
        <dbReference type="Rhea" id="RHEA-COMP:11605"/>
        <dbReference type="ChEBI" id="CHEBI:15378"/>
        <dbReference type="ChEBI" id="CHEBI:30013"/>
        <dbReference type="ChEBI" id="CHEBI:30616"/>
        <dbReference type="ChEBI" id="CHEBI:61977"/>
        <dbReference type="ChEBI" id="CHEBI:456216"/>
        <dbReference type="EC" id="2.7.11.1"/>
    </reaction>
</comment>
<evidence type="ECO:0000256" key="12">
    <source>
        <dbReference type="ARBA" id="ARBA00022741"/>
    </source>
</evidence>
<evidence type="ECO:0000256" key="5">
    <source>
        <dbReference type="ARBA" id="ARBA00022527"/>
    </source>
</evidence>
<comment type="caution">
    <text evidence="24">The sequence shown here is derived from an EMBL/GenBank/DDBJ whole genome shotgun (WGS) entry which is preliminary data.</text>
</comment>
<evidence type="ECO:0000256" key="16">
    <source>
        <dbReference type="ARBA" id="ARBA00023136"/>
    </source>
</evidence>
<comment type="subcellular location">
    <subcellularLocation>
        <location evidence="1">Cell membrane</location>
        <topology evidence="1">Single-pass membrane protein</topology>
    </subcellularLocation>
    <subcellularLocation>
        <location evidence="2">Membrane</location>
        <topology evidence="2">Single-pass type I membrane protein</topology>
    </subcellularLocation>
</comment>
<evidence type="ECO:0000313" key="24">
    <source>
        <dbReference type="EMBL" id="KAK9911186.1"/>
    </source>
</evidence>
<dbReference type="InterPro" id="IPR001611">
    <property type="entry name" value="Leu-rich_rpt"/>
</dbReference>
<dbReference type="GO" id="GO:0004674">
    <property type="term" value="F:protein serine/threonine kinase activity"/>
    <property type="evidence" value="ECO:0007669"/>
    <property type="project" value="UniProtKB-KW"/>
</dbReference>
<dbReference type="InterPro" id="IPR000719">
    <property type="entry name" value="Prot_kinase_dom"/>
</dbReference>
<dbReference type="Gene3D" id="1.10.510.10">
    <property type="entry name" value="Transferase(Phosphotransferase) domain 1"/>
    <property type="match status" value="1"/>
</dbReference>
<reference evidence="24 25" key="1">
    <citation type="journal article" date="2023" name="G3 (Bethesda)">
        <title>A chromosome-length genome assembly and annotation of blackberry (Rubus argutus, cv. 'Hillquist').</title>
        <authorList>
            <person name="Bruna T."/>
            <person name="Aryal R."/>
            <person name="Dudchenko O."/>
            <person name="Sargent D.J."/>
            <person name="Mead D."/>
            <person name="Buti M."/>
            <person name="Cavallini A."/>
            <person name="Hytonen T."/>
            <person name="Andres J."/>
            <person name="Pham M."/>
            <person name="Weisz D."/>
            <person name="Mascagni F."/>
            <person name="Usai G."/>
            <person name="Natali L."/>
            <person name="Bassil N."/>
            <person name="Fernandez G.E."/>
            <person name="Lomsadze A."/>
            <person name="Armour M."/>
            <person name="Olukolu B."/>
            <person name="Poorten T."/>
            <person name="Britton C."/>
            <person name="Davik J."/>
            <person name="Ashrafi H."/>
            <person name="Aiden E.L."/>
            <person name="Borodovsky M."/>
            <person name="Worthington M."/>
        </authorList>
    </citation>
    <scope>NUCLEOTIDE SEQUENCE [LARGE SCALE GENOMIC DNA]</scope>
    <source>
        <strain evidence="24">PI 553951</strain>
    </source>
</reference>
<evidence type="ECO:0000256" key="10">
    <source>
        <dbReference type="ARBA" id="ARBA00022729"/>
    </source>
</evidence>
<proteinExistence type="predicted"/>
<evidence type="ECO:0000256" key="18">
    <source>
        <dbReference type="ARBA" id="ARBA00023180"/>
    </source>
</evidence>
<evidence type="ECO:0000256" key="20">
    <source>
        <dbReference type="ARBA" id="ARBA00048679"/>
    </source>
</evidence>
<dbReference type="InterPro" id="IPR008271">
    <property type="entry name" value="Ser/Thr_kinase_AS"/>
</dbReference>
<dbReference type="SMART" id="SM00220">
    <property type="entry name" value="S_TKc"/>
    <property type="match status" value="1"/>
</dbReference>
<dbReference type="FunFam" id="3.80.10.10:FF:000288">
    <property type="entry name" value="LRR receptor-like serine/threonine-protein kinase EFR"/>
    <property type="match status" value="1"/>
</dbReference>
<dbReference type="PANTHER" id="PTHR27008">
    <property type="entry name" value="OS04G0122200 PROTEIN"/>
    <property type="match status" value="1"/>
</dbReference>
<keyword evidence="11" id="KW-0677">Repeat</keyword>
<evidence type="ECO:0000256" key="1">
    <source>
        <dbReference type="ARBA" id="ARBA00004162"/>
    </source>
</evidence>
<dbReference type="Pfam" id="PF00560">
    <property type="entry name" value="LRR_1"/>
    <property type="match status" value="10"/>
</dbReference>
<accession>A0AAW1VVV3</accession>
<evidence type="ECO:0000256" key="8">
    <source>
        <dbReference type="ARBA" id="ARBA00022679"/>
    </source>
</evidence>
<keyword evidence="15 22" id="KW-1133">Transmembrane helix</keyword>
<dbReference type="Proteomes" id="UP001457282">
    <property type="component" value="Unassembled WGS sequence"/>
</dbReference>
<keyword evidence="6" id="KW-0597">Phosphoprotein</keyword>
<keyword evidence="25" id="KW-1185">Reference proteome</keyword>
<feature type="binding site" evidence="21">
    <location>
        <position position="482"/>
    </location>
    <ligand>
        <name>ATP</name>
        <dbReference type="ChEBI" id="CHEBI:30616"/>
    </ligand>
</feature>
<evidence type="ECO:0000256" key="7">
    <source>
        <dbReference type="ARBA" id="ARBA00022614"/>
    </source>
</evidence>
<evidence type="ECO:0000256" key="3">
    <source>
        <dbReference type="ARBA" id="ARBA00012513"/>
    </source>
</evidence>
<keyword evidence="9 22" id="KW-0812">Transmembrane</keyword>
<keyword evidence="14 21" id="KW-0067">ATP-binding</keyword>
<keyword evidence="5" id="KW-0723">Serine/threonine-protein kinase</keyword>
<evidence type="ECO:0000256" key="22">
    <source>
        <dbReference type="SAM" id="Phobius"/>
    </source>
</evidence>
<keyword evidence="13" id="KW-0418">Kinase</keyword>
<evidence type="ECO:0000256" key="13">
    <source>
        <dbReference type="ARBA" id="ARBA00022777"/>
    </source>
</evidence>
<protein>
    <recommendedName>
        <fullName evidence="3">non-specific serine/threonine protein kinase</fullName>
        <ecNumber evidence="3">2.7.11.1</ecNumber>
    </recommendedName>
</protein>
<dbReference type="EC" id="2.7.11.1" evidence="3"/>
<evidence type="ECO:0000256" key="2">
    <source>
        <dbReference type="ARBA" id="ARBA00004479"/>
    </source>
</evidence>
<evidence type="ECO:0000256" key="9">
    <source>
        <dbReference type="ARBA" id="ARBA00022692"/>
    </source>
</evidence>
<gene>
    <name evidence="24" type="ORF">M0R45_035107</name>
</gene>
<evidence type="ECO:0000259" key="23">
    <source>
        <dbReference type="PROSITE" id="PS50011"/>
    </source>
</evidence>
<keyword evidence="4" id="KW-1003">Cell membrane</keyword>